<evidence type="ECO:0000256" key="3">
    <source>
        <dbReference type="ARBA" id="ARBA00023237"/>
    </source>
</evidence>
<evidence type="ECO:0000313" key="10">
    <source>
        <dbReference type="Proteomes" id="UP001203410"/>
    </source>
</evidence>
<feature type="signal peptide" evidence="6">
    <location>
        <begin position="1"/>
        <end position="25"/>
    </location>
</feature>
<comment type="caution">
    <text evidence="9">The sequence shown here is derived from an EMBL/GenBank/DDBJ whole genome shotgun (WGS) entry which is preliminary data.</text>
</comment>
<keyword evidence="6" id="KW-0732">Signal</keyword>
<feature type="chain" id="PRO_5046349120" evidence="6">
    <location>
        <begin position="26"/>
        <end position="807"/>
    </location>
</feature>
<proteinExistence type="inferred from homology"/>
<dbReference type="InterPro" id="IPR037066">
    <property type="entry name" value="Plug_dom_sf"/>
</dbReference>
<evidence type="ECO:0000256" key="5">
    <source>
        <dbReference type="SAM" id="MobiDB-lite"/>
    </source>
</evidence>
<dbReference type="Proteomes" id="UP001203410">
    <property type="component" value="Unassembled WGS sequence"/>
</dbReference>
<dbReference type="Pfam" id="PF00593">
    <property type="entry name" value="TonB_dep_Rec_b-barrel"/>
    <property type="match status" value="1"/>
</dbReference>
<feature type="region of interest" description="Disordered" evidence="5">
    <location>
        <begin position="423"/>
        <end position="454"/>
    </location>
</feature>
<dbReference type="Pfam" id="PF07715">
    <property type="entry name" value="Plug"/>
    <property type="match status" value="1"/>
</dbReference>
<feature type="compositionally biased region" description="Polar residues" evidence="5">
    <location>
        <begin position="40"/>
        <end position="56"/>
    </location>
</feature>
<dbReference type="InterPro" id="IPR012910">
    <property type="entry name" value="Plug_dom"/>
</dbReference>
<evidence type="ECO:0000259" key="8">
    <source>
        <dbReference type="Pfam" id="PF07715"/>
    </source>
</evidence>
<dbReference type="InterPro" id="IPR036942">
    <property type="entry name" value="Beta-barrel_TonB_sf"/>
</dbReference>
<comment type="similarity">
    <text evidence="4">Belongs to the TonB-dependent receptor family.</text>
</comment>
<dbReference type="EMBL" id="JAMGBA010000002">
    <property type="protein sequence ID" value="MCL6698680.1"/>
    <property type="molecule type" value="Genomic_DNA"/>
</dbReference>
<keyword evidence="10" id="KW-1185">Reference proteome</keyword>
<comment type="subcellular location">
    <subcellularLocation>
        <location evidence="1 4">Cell outer membrane</location>
    </subcellularLocation>
</comment>
<evidence type="ECO:0000256" key="1">
    <source>
        <dbReference type="ARBA" id="ARBA00004442"/>
    </source>
</evidence>
<evidence type="ECO:0000256" key="6">
    <source>
        <dbReference type="SAM" id="SignalP"/>
    </source>
</evidence>
<accession>A0ABT0RUL1</accession>
<sequence>MTLGSYWLRSTVAAIAFTAASAAFAGADAGAEATAGQPGGSVTDQGSEPNGGSITTSNEIVVQATIGYRNRNDDAEPVLVYDTDYFQRFEPLTIGDALKRVPGVTFLSDVIESDGARLRGLDPSYTQILINGDKVPGANADRTFFLDRIPAEQVERIEIVRSSSARRTGDAVAGSLNIVLRDAFELDGGYAKAGGILFDDGEVKPVVGAFWGGQVGPGRLMIGGNIQGRYNPKEKESLRYEPDDGELEFVNREDQDDTRDGTDYSANANYTVDIGTSTRLELGGFYVRTDRNEHERSLEYNVEQGDPPPLPIGESDEPGLLTDADQDEDIDQASYSLSGKLRHEWSLGKTSLKIGYARFKDEIRTTEVGIDFDTDEGDPPEWEAERTRQDIRDSEFSVGLEHEFPVAEGIDLVIGGFYQDKDRDTDISSAEDDDELSEADRLTYDPSSDSPTDLPFEFDEFEPVTGGFNTIEERRLDGFLMIEGKTGIATWEAGLRYETTDVEIDDREEDERFDNDYGILLPSASVKLDLSNRDRITASIARTNRRPPFDFISPATLEGEMGDNDLRGNPELDPETAWGIDVGYERRIGRTGVAGVNFFYRKVNDLIEMVNTGEPGNDNDVDDCQDDFGKDICIFIFEPQNVGDGKTWGVEFDLSTSLEFIGLPDTGIFGNLALIDSKIRDDFGSRRFNGQPEYVYNFGFIQDIRDWAAAFGATYRKQGPAKDRTIGEEVKTTYGGDLEIFVEKRFGNWLTIRATGSNLLDGAKKEEFHKYNTLDEQLSHTIDDLDEYELESEKAGPVFQLIARAAF</sequence>
<evidence type="ECO:0000256" key="2">
    <source>
        <dbReference type="ARBA" id="ARBA00023136"/>
    </source>
</evidence>
<dbReference type="Gene3D" id="2.170.130.10">
    <property type="entry name" value="TonB-dependent receptor, plug domain"/>
    <property type="match status" value="1"/>
</dbReference>
<keyword evidence="3" id="KW-0998">Cell outer membrane</keyword>
<dbReference type="Gene3D" id="2.40.170.20">
    <property type="entry name" value="TonB-dependent receptor, beta-barrel domain"/>
    <property type="match status" value="1"/>
</dbReference>
<keyword evidence="4" id="KW-0798">TonB box</keyword>
<dbReference type="RefSeq" id="WP_249904073.1">
    <property type="nucleotide sequence ID" value="NZ_JAMGBA010000002.1"/>
</dbReference>
<feature type="domain" description="TonB-dependent receptor-like beta-barrel" evidence="7">
    <location>
        <begin position="489"/>
        <end position="721"/>
    </location>
</feature>
<dbReference type="PANTHER" id="PTHR40980:SF4">
    <property type="entry name" value="TONB-DEPENDENT RECEPTOR-LIKE BETA-BARREL DOMAIN-CONTAINING PROTEIN"/>
    <property type="match status" value="1"/>
</dbReference>
<keyword evidence="2 4" id="KW-0472">Membrane</keyword>
<keyword evidence="9" id="KW-0675">Receptor</keyword>
<gene>
    <name evidence="9" type="ORF">LZ496_07755</name>
</gene>
<evidence type="ECO:0000256" key="4">
    <source>
        <dbReference type="RuleBase" id="RU003357"/>
    </source>
</evidence>
<dbReference type="InterPro" id="IPR000531">
    <property type="entry name" value="Beta-barrel_TonB"/>
</dbReference>
<organism evidence="9 10">
    <name type="scientific">Sphingomonas caseinilyticus</name>
    <dbReference type="NCBI Taxonomy" id="2908205"/>
    <lineage>
        <taxon>Bacteria</taxon>
        <taxon>Pseudomonadati</taxon>
        <taxon>Pseudomonadota</taxon>
        <taxon>Alphaproteobacteria</taxon>
        <taxon>Sphingomonadales</taxon>
        <taxon>Sphingomonadaceae</taxon>
        <taxon>Sphingomonas</taxon>
    </lineage>
</organism>
<protein>
    <submittedName>
        <fullName evidence="9">TonB-dependent receptor</fullName>
    </submittedName>
</protein>
<name>A0ABT0RUL1_9SPHN</name>
<feature type="region of interest" description="Disordered" evidence="5">
    <location>
        <begin position="33"/>
        <end position="56"/>
    </location>
</feature>
<dbReference type="SUPFAM" id="SSF56935">
    <property type="entry name" value="Porins"/>
    <property type="match status" value="1"/>
</dbReference>
<evidence type="ECO:0000313" key="9">
    <source>
        <dbReference type="EMBL" id="MCL6698680.1"/>
    </source>
</evidence>
<feature type="domain" description="TonB-dependent receptor plug" evidence="8">
    <location>
        <begin position="75"/>
        <end position="174"/>
    </location>
</feature>
<dbReference type="PANTHER" id="PTHR40980">
    <property type="entry name" value="PLUG DOMAIN-CONTAINING PROTEIN"/>
    <property type="match status" value="1"/>
</dbReference>
<reference evidence="9 10" key="1">
    <citation type="submission" date="2022-05" db="EMBL/GenBank/DDBJ databases">
        <authorList>
            <person name="Jo J.-H."/>
            <person name="Im W.-T."/>
        </authorList>
    </citation>
    <scope>NUCLEOTIDE SEQUENCE [LARGE SCALE GENOMIC DNA]</scope>
    <source>
        <strain evidence="9 10">NSE70-1</strain>
    </source>
</reference>
<evidence type="ECO:0000259" key="7">
    <source>
        <dbReference type="Pfam" id="PF00593"/>
    </source>
</evidence>